<evidence type="ECO:0000256" key="5">
    <source>
        <dbReference type="ARBA" id="ARBA00022776"/>
    </source>
</evidence>
<evidence type="ECO:0000313" key="12">
    <source>
        <dbReference type="EMBL" id="GAB1320263.1"/>
    </source>
</evidence>
<dbReference type="Proteomes" id="UP001628179">
    <property type="component" value="Unassembled WGS sequence"/>
</dbReference>
<evidence type="ECO:0000256" key="1">
    <source>
        <dbReference type="ARBA" id="ARBA00004123"/>
    </source>
</evidence>
<sequence length="279" mass="30604">MHQADTEPPTTTATTSTAASQPQPPAQPERPTDADAEMDQPPEERDDREEEEGGGGGGEQQQQHITGPPDAGPATISITPGPRATRLQQLFESVVRRTLDKIDADNFGACFPTIRAKAPGTLEFVQRQMVERLGGLWNKEFETILANRQVVARLNELEELVADAARRRREAGDTREVPVAPHTLPAETILNAHLRPHLTSQQSQLNAKLQNMQAANVRLFEEIQAQRAEMEALLRGVEKVLSDMDGANGLLGEVMEELAEETRAAEGEVERARAGMDVR</sequence>
<evidence type="ECO:0000256" key="6">
    <source>
        <dbReference type="ARBA" id="ARBA00022838"/>
    </source>
</evidence>
<keyword evidence="8" id="KW-0131">Cell cycle</keyword>
<feature type="coiled-coil region" evidence="10">
    <location>
        <begin position="147"/>
        <end position="174"/>
    </location>
</feature>
<evidence type="ECO:0000256" key="8">
    <source>
        <dbReference type="ARBA" id="ARBA00023306"/>
    </source>
</evidence>
<keyword evidence="7" id="KW-0539">Nucleus</keyword>
<dbReference type="PANTHER" id="PTHR15459">
    <property type="entry name" value="POLYAMINE-MODULATED FACTOR 1"/>
    <property type="match status" value="1"/>
</dbReference>
<evidence type="ECO:0000256" key="9">
    <source>
        <dbReference type="ARBA" id="ARBA00023328"/>
    </source>
</evidence>
<keyword evidence="9" id="KW-0137">Centromere</keyword>
<keyword evidence="5" id="KW-0498">Mitosis</keyword>
<dbReference type="Pfam" id="PF03980">
    <property type="entry name" value="Nnf1"/>
    <property type="match status" value="1"/>
</dbReference>
<evidence type="ECO:0008006" key="14">
    <source>
        <dbReference type="Google" id="ProtNLM"/>
    </source>
</evidence>
<evidence type="ECO:0000256" key="4">
    <source>
        <dbReference type="ARBA" id="ARBA00022618"/>
    </source>
</evidence>
<evidence type="ECO:0000256" key="3">
    <source>
        <dbReference type="ARBA" id="ARBA00022454"/>
    </source>
</evidence>
<evidence type="ECO:0000313" key="13">
    <source>
        <dbReference type="Proteomes" id="UP001628179"/>
    </source>
</evidence>
<organism evidence="12 13">
    <name type="scientific">Madurella fahalii</name>
    <dbReference type="NCBI Taxonomy" id="1157608"/>
    <lineage>
        <taxon>Eukaryota</taxon>
        <taxon>Fungi</taxon>
        <taxon>Dikarya</taxon>
        <taxon>Ascomycota</taxon>
        <taxon>Pezizomycotina</taxon>
        <taxon>Sordariomycetes</taxon>
        <taxon>Sordariomycetidae</taxon>
        <taxon>Sordariales</taxon>
        <taxon>Sordariales incertae sedis</taxon>
        <taxon>Madurella</taxon>
    </lineage>
</organism>
<evidence type="ECO:0000256" key="11">
    <source>
        <dbReference type="SAM" id="MobiDB-lite"/>
    </source>
</evidence>
<dbReference type="InterPro" id="IPR007128">
    <property type="entry name" value="PMF1/Nnf1"/>
</dbReference>
<feature type="coiled-coil region" evidence="10">
    <location>
        <begin position="202"/>
        <end position="275"/>
    </location>
</feature>
<evidence type="ECO:0000256" key="7">
    <source>
        <dbReference type="ARBA" id="ARBA00023242"/>
    </source>
</evidence>
<comment type="caution">
    <text evidence="12">The sequence shown here is derived from an EMBL/GenBank/DDBJ whole genome shotgun (WGS) entry which is preliminary data.</text>
</comment>
<proteinExistence type="predicted"/>
<gene>
    <name evidence="12" type="ORF">MFIFM68171_10473</name>
</gene>
<protein>
    <recommendedName>
        <fullName evidence="14">Nnf1-domain-containing protein</fullName>
    </recommendedName>
</protein>
<evidence type="ECO:0000256" key="10">
    <source>
        <dbReference type="SAM" id="Coils"/>
    </source>
</evidence>
<dbReference type="EMBL" id="BAAFSV010000006">
    <property type="protein sequence ID" value="GAB1320263.1"/>
    <property type="molecule type" value="Genomic_DNA"/>
</dbReference>
<dbReference type="PANTHER" id="PTHR15459:SF3">
    <property type="entry name" value="POLYAMINE-MODULATED FACTOR 1"/>
    <property type="match status" value="1"/>
</dbReference>
<feature type="compositionally biased region" description="Low complexity" evidence="11">
    <location>
        <begin position="6"/>
        <end position="21"/>
    </location>
</feature>
<dbReference type="RefSeq" id="XP_070921993.1">
    <property type="nucleotide sequence ID" value="XM_071065892.1"/>
</dbReference>
<keyword evidence="10" id="KW-0175">Coiled coil</keyword>
<keyword evidence="4" id="KW-0132">Cell division</keyword>
<evidence type="ECO:0000256" key="2">
    <source>
        <dbReference type="ARBA" id="ARBA00004629"/>
    </source>
</evidence>
<feature type="compositionally biased region" description="Acidic residues" evidence="11">
    <location>
        <begin position="34"/>
        <end position="53"/>
    </location>
</feature>
<keyword evidence="3" id="KW-0158">Chromosome</keyword>
<keyword evidence="13" id="KW-1185">Reference proteome</keyword>
<comment type="subcellular location">
    <subcellularLocation>
        <location evidence="2">Chromosome</location>
        <location evidence="2">Centromere</location>
        <location evidence="2">Kinetochore</location>
    </subcellularLocation>
    <subcellularLocation>
        <location evidence="1">Nucleus</location>
    </subcellularLocation>
</comment>
<name>A0ABQ0GRA2_9PEZI</name>
<accession>A0ABQ0GRA2</accession>
<feature type="region of interest" description="Disordered" evidence="11">
    <location>
        <begin position="1"/>
        <end position="82"/>
    </location>
</feature>
<keyword evidence="6" id="KW-0995">Kinetochore</keyword>
<reference evidence="12 13" key="1">
    <citation type="submission" date="2024-09" db="EMBL/GenBank/DDBJ databases">
        <title>Itraconazole resistance in Madurella fahalii resulting from another homologue of gene encoding cytochrome P450 14-alpha sterol demethylase (CYP51).</title>
        <authorList>
            <person name="Yoshioka I."/>
            <person name="Fahal A.H."/>
            <person name="Kaneko S."/>
            <person name="Yaguchi T."/>
        </authorList>
    </citation>
    <scope>NUCLEOTIDE SEQUENCE [LARGE SCALE GENOMIC DNA]</scope>
    <source>
        <strain evidence="12 13">IFM 68171</strain>
    </source>
</reference>
<dbReference type="GeneID" id="98181215"/>